<dbReference type="GO" id="GO:0016020">
    <property type="term" value="C:membrane"/>
    <property type="evidence" value="ECO:0007669"/>
    <property type="project" value="UniProtKB-SubCell"/>
</dbReference>
<organism evidence="6 7">
    <name type="scientific">Cerrena zonata</name>
    <dbReference type="NCBI Taxonomy" id="2478898"/>
    <lineage>
        <taxon>Eukaryota</taxon>
        <taxon>Fungi</taxon>
        <taxon>Dikarya</taxon>
        <taxon>Basidiomycota</taxon>
        <taxon>Agaricomycotina</taxon>
        <taxon>Agaricomycetes</taxon>
        <taxon>Polyporales</taxon>
        <taxon>Cerrenaceae</taxon>
        <taxon>Cerrena</taxon>
    </lineage>
</organism>
<feature type="transmembrane region" description="Helical" evidence="5">
    <location>
        <begin position="202"/>
        <end position="220"/>
    </location>
</feature>
<dbReference type="AlphaFoldDB" id="A0AAW0G8V6"/>
<protein>
    <submittedName>
        <fullName evidence="6">Uncharacterized protein</fullName>
    </submittedName>
</protein>
<evidence type="ECO:0000313" key="7">
    <source>
        <dbReference type="Proteomes" id="UP001385951"/>
    </source>
</evidence>
<dbReference type="PANTHER" id="PTHR23294">
    <property type="entry name" value="ET TRANSLATION PRODUCT-RELATED"/>
    <property type="match status" value="1"/>
</dbReference>
<dbReference type="Pfam" id="PF05978">
    <property type="entry name" value="UNC-93"/>
    <property type="match status" value="1"/>
</dbReference>
<feature type="transmembrane region" description="Helical" evidence="5">
    <location>
        <begin position="128"/>
        <end position="148"/>
    </location>
</feature>
<comment type="subcellular location">
    <subcellularLocation>
        <location evidence="1">Membrane</location>
        <topology evidence="1">Multi-pass membrane protein</topology>
    </subcellularLocation>
</comment>
<dbReference type="EMBL" id="JASBNA010000011">
    <property type="protein sequence ID" value="KAK7688034.1"/>
    <property type="molecule type" value="Genomic_DNA"/>
</dbReference>
<feature type="transmembrane region" description="Helical" evidence="5">
    <location>
        <begin position="39"/>
        <end position="59"/>
    </location>
</feature>
<evidence type="ECO:0000256" key="5">
    <source>
        <dbReference type="SAM" id="Phobius"/>
    </source>
</evidence>
<proteinExistence type="predicted"/>
<dbReference type="Gene3D" id="1.20.1250.20">
    <property type="entry name" value="MFS general substrate transporter like domains"/>
    <property type="match status" value="1"/>
</dbReference>
<dbReference type="Proteomes" id="UP001385951">
    <property type="component" value="Unassembled WGS sequence"/>
</dbReference>
<keyword evidence="7" id="KW-1185">Reference proteome</keyword>
<dbReference type="SUPFAM" id="SSF103473">
    <property type="entry name" value="MFS general substrate transporter"/>
    <property type="match status" value="1"/>
</dbReference>
<sequence>MSSLAAMSVAEKGERGSETSFISLPVTQRPGLKDLYYRPVTQVVMLGFVCFMCPGLYNALNGLGGGGRVDTSTNANANATHYATFAFFAFFAGPINNILGPRLTLLIGSTGYALTIGSYLAVNNHPSAAPFVIVAGAIQGICAGLLWTAQGSMMLAYSTESQKGLFIGIFWSIFNLGSVVGASVSLGQNFHSKANAVGNGTYIGFLILTLIGVFIPFLMAEPNTTERRIGGEIGLIARAIGPLALFAPRRPR</sequence>
<keyword evidence="4 5" id="KW-0472">Membrane</keyword>
<gene>
    <name evidence="6" type="ORF">QCA50_008404</name>
</gene>
<evidence type="ECO:0000313" key="6">
    <source>
        <dbReference type="EMBL" id="KAK7688034.1"/>
    </source>
</evidence>
<evidence type="ECO:0000256" key="3">
    <source>
        <dbReference type="ARBA" id="ARBA00022989"/>
    </source>
</evidence>
<comment type="caution">
    <text evidence="6">The sequence shown here is derived from an EMBL/GenBank/DDBJ whole genome shotgun (WGS) entry which is preliminary data.</text>
</comment>
<dbReference type="InterPro" id="IPR051617">
    <property type="entry name" value="UNC-93-like_regulator"/>
</dbReference>
<evidence type="ECO:0000256" key="4">
    <source>
        <dbReference type="ARBA" id="ARBA00023136"/>
    </source>
</evidence>
<accession>A0AAW0G8V6</accession>
<feature type="transmembrane region" description="Helical" evidence="5">
    <location>
        <begin position="103"/>
        <end position="122"/>
    </location>
</feature>
<name>A0AAW0G8V6_9APHY</name>
<dbReference type="InterPro" id="IPR010291">
    <property type="entry name" value="Ion_channel_UNC-93"/>
</dbReference>
<feature type="transmembrane region" description="Helical" evidence="5">
    <location>
        <begin position="79"/>
        <end position="96"/>
    </location>
</feature>
<dbReference type="PANTHER" id="PTHR23294:SF59">
    <property type="entry name" value="UNC93-LIKE PROTEIN C922.05C"/>
    <property type="match status" value="1"/>
</dbReference>
<reference evidence="6 7" key="1">
    <citation type="submission" date="2022-09" db="EMBL/GenBank/DDBJ databases">
        <authorList>
            <person name="Palmer J.M."/>
        </authorList>
    </citation>
    <scope>NUCLEOTIDE SEQUENCE [LARGE SCALE GENOMIC DNA]</scope>
    <source>
        <strain evidence="6 7">DSM 7382</strain>
    </source>
</reference>
<evidence type="ECO:0000256" key="2">
    <source>
        <dbReference type="ARBA" id="ARBA00022692"/>
    </source>
</evidence>
<evidence type="ECO:0000256" key="1">
    <source>
        <dbReference type="ARBA" id="ARBA00004141"/>
    </source>
</evidence>
<dbReference type="InterPro" id="IPR036259">
    <property type="entry name" value="MFS_trans_sf"/>
</dbReference>
<keyword evidence="3 5" id="KW-1133">Transmembrane helix</keyword>
<keyword evidence="2 5" id="KW-0812">Transmembrane</keyword>
<feature type="transmembrane region" description="Helical" evidence="5">
    <location>
        <begin position="169"/>
        <end position="190"/>
    </location>
</feature>